<dbReference type="PANTHER" id="PTHR31126">
    <property type="entry name" value="TYROSINE-PROTEIN PHOSPHATASE"/>
    <property type="match status" value="1"/>
</dbReference>
<dbReference type="PROSITE" id="PS00383">
    <property type="entry name" value="TYR_PHOSPHATASE_1"/>
    <property type="match status" value="1"/>
</dbReference>
<protein>
    <recommendedName>
        <fullName evidence="4">Protein tyrosine phosphatase</fullName>
    </recommendedName>
</protein>
<dbReference type="Gene3D" id="3.90.190.10">
    <property type="entry name" value="Protein tyrosine phosphatase superfamily"/>
    <property type="match status" value="1"/>
</dbReference>
<evidence type="ECO:0000313" key="2">
    <source>
        <dbReference type="EMBL" id="KKW68301.1"/>
    </source>
</evidence>
<dbReference type="Pfam" id="PF13350">
    <property type="entry name" value="Y_phosphatase3"/>
    <property type="match status" value="1"/>
</dbReference>
<dbReference type="RefSeq" id="WP_046741359.1">
    <property type="nucleotide sequence ID" value="NZ_LBNQ01000020.1"/>
</dbReference>
<accession>A0A0U1Q0P1</accession>
<dbReference type="InterPro" id="IPR016130">
    <property type="entry name" value="Tyr_Pase_AS"/>
</dbReference>
<dbReference type="Proteomes" id="UP000050580">
    <property type="component" value="Unassembled WGS sequence"/>
</dbReference>
<dbReference type="STRING" id="1610491.AAV94_05665"/>
<dbReference type="InterPro" id="IPR029021">
    <property type="entry name" value="Prot-tyrosine_phosphatase-like"/>
</dbReference>
<keyword evidence="3" id="KW-1185">Reference proteome</keyword>
<dbReference type="GO" id="GO:0004721">
    <property type="term" value="F:phosphoprotein phosphatase activity"/>
    <property type="evidence" value="ECO:0007669"/>
    <property type="project" value="InterPro"/>
</dbReference>
<dbReference type="InterPro" id="IPR026893">
    <property type="entry name" value="Tyr/Ser_Pase_IphP-type"/>
</dbReference>
<gene>
    <name evidence="2" type="ORF">AAV94_05665</name>
</gene>
<dbReference type="PATRIC" id="fig|1610491.3.peg.1205"/>
<comment type="similarity">
    <text evidence="1">Belongs to the protein-tyrosine phosphatase family.</text>
</comment>
<dbReference type="AlphaFoldDB" id="A0A0U1Q0P1"/>
<evidence type="ECO:0000256" key="1">
    <source>
        <dbReference type="ARBA" id="ARBA00009580"/>
    </source>
</evidence>
<dbReference type="SUPFAM" id="SSF52799">
    <property type="entry name" value="(Phosphotyrosine protein) phosphatases II"/>
    <property type="match status" value="1"/>
</dbReference>
<dbReference type="OrthoDB" id="1188001at2"/>
<proteinExistence type="inferred from homology"/>
<comment type="caution">
    <text evidence="2">The sequence shown here is derived from an EMBL/GenBank/DDBJ whole genome shotgun (WGS) entry which is preliminary data.</text>
</comment>
<dbReference type="EMBL" id="LBNQ01000020">
    <property type="protein sequence ID" value="KKW68301.1"/>
    <property type="molecule type" value="Genomic_DNA"/>
</dbReference>
<evidence type="ECO:0000313" key="3">
    <source>
        <dbReference type="Proteomes" id="UP000050580"/>
    </source>
</evidence>
<evidence type="ECO:0008006" key="4">
    <source>
        <dbReference type="Google" id="ProtNLM"/>
    </source>
</evidence>
<sequence length="270" mass="30139">MSSPAVDALQRALATAPGQPSRHVPLEGASNFRDLGGYRTAAGQQVRWRTLFRSDRLSELTAADQATLAQLAVRHSIDFRGADEQRTHAYTIATLQRIAIPIEPQVVQDMQALLAAGDALDAATAHRLMQQTYVAFVHENTAQYRQFFEVLLRHETPLLFHCTAGKDRTGFAAALLLELLGVPRATIEADYLLTNLLYRQPQLPDNHLPAPVLDVLWRVHPDFLHTAYREIEHAWGSVQNYAAEALGLNNAAITELRHRYLDVTPATPRR</sequence>
<name>A0A0U1Q0P1_9BURK</name>
<organism evidence="2 3">
    <name type="scientific">Lampropedia cohaerens</name>
    <dbReference type="NCBI Taxonomy" id="1610491"/>
    <lineage>
        <taxon>Bacteria</taxon>
        <taxon>Pseudomonadati</taxon>
        <taxon>Pseudomonadota</taxon>
        <taxon>Betaproteobacteria</taxon>
        <taxon>Burkholderiales</taxon>
        <taxon>Comamonadaceae</taxon>
        <taxon>Lampropedia</taxon>
    </lineage>
</organism>
<dbReference type="PANTHER" id="PTHR31126:SF1">
    <property type="entry name" value="TYROSINE SPECIFIC PROTEIN PHOSPHATASES DOMAIN-CONTAINING PROTEIN"/>
    <property type="match status" value="1"/>
</dbReference>
<reference evidence="2 3" key="1">
    <citation type="submission" date="2015-05" db="EMBL/GenBank/DDBJ databases">
        <title>Draft genome sequence of Lampropedia sp. CT6, isolated from the microbial mat of a hot water spring, located at Manikaran, India.</title>
        <authorList>
            <person name="Tripathi C."/>
            <person name="Rani P."/>
            <person name="Mahato N.K."/>
            <person name="Lal R."/>
        </authorList>
    </citation>
    <scope>NUCLEOTIDE SEQUENCE [LARGE SCALE GENOMIC DNA]</scope>
    <source>
        <strain evidence="2 3">CT6</strain>
    </source>
</reference>